<dbReference type="InterPro" id="IPR001841">
    <property type="entry name" value="Znf_RING"/>
</dbReference>
<evidence type="ECO:0000256" key="10">
    <source>
        <dbReference type="ARBA" id="ARBA00022989"/>
    </source>
</evidence>
<dbReference type="eggNOG" id="KOG0800">
    <property type="taxonomic scope" value="Eukaryota"/>
</dbReference>
<dbReference type="Proteomes" id="UP000000768">
    <property type="component" value="Chromosome 4"/>
</dbReference>
<dbReference type="InParanoid" id="A0A194YS01"/>
<keyword evidence="7 12" id="KW-0863">Zinc-finger</keyword>
<evidence type="ECO:0000256" key="8">
    <source>
        <dbReference type="ARBA" id="ARBA00022786"/>
    </source>
</evidence>
<dbReference type="PANTHER" id="PTHR45977:SF28">
    <property type="entry name" value="OS02G0674700 PROTEIN"/>
    <property type="match status" value="1"/>
</dbReference>
<protein>
    <recommendedName>
        <fullName evidence="3">RING-type E3 ubiquitin transferase</fullName>
        <ecNumber evidence="3">2.3.2.27</ecNumber>
    </recommendedName>
</protein>
<evidence type="ECO:0000256" key="12">
    <source>
        <dbReference type="PROSITE-ProRule" id="PRU00175"/>
    </source>
</evidence>
<keyword evidence="16" id="KW-1185">Reference proteome</keyword>
<keyword evidence="10 13" id="KW-1133">Transmembrane helix</keyword>
<evidence type="ECO:0000256" key="6">
    <source>
        <dbReference type="ARBA" id="ARBA00022723"/>
    </source>
</evidence>
<dbReference type="InterPro" id="IPR013083">
    <property type="entry name" value="Znf_RING/FYVE/PHD"/>
</dbReference>
<dbReference type="OMA" id="LECCICI"/>
<keyword evidence="11 13" id="KW-0472">Membrane</keyword>
<dbReference type="Pfam" id="PF13639">
    <property type="entry name" value="zf-RING_2"/>
    <property type="match status" value="1"/>
</dbReference>
<reference evidence="16" key="2">
    <citation type="journal article" date="2018" name="Plant J.">
        <title>The Sorghum bicolor reference genome: improved assembly, gene annotations, a transcriptome atlas, and signatures of genome organization.</title>
        <authorList>
            <person name="McCormick R.F."/>
            <person name="Truong S.K."/>
            <person name="Sreedasyam A."/>
            <person name="Jenkins J."/>
            <person name="Shu S."/>
            <person name="Sims D."/>
            <person name="Kennedy M."/>
            <person name="Amirebrahimi M."/>
            <person name="Weers B.D."/>
            <person name="McKinley B."/>
            <person name="Mattison A."/>
            <person name="Morishige D.T."/>
            <person name="Grimwood J."/>
            <person name="Schmutz J."/>
            <person name="Mullet J.E."/>
        </authorList>
    </citation>
    <scope>NUCLEOTIDE SEQUENCE [LARGE SCALE GENOMIC DNA]</scope>
    <source>
        <strain evidence="16">cv. BTx623</strain>
    </source>
</reference>
<organism evidence="15 16">
    <name type="scientific">Sorghum bicolor</name>
    <name type="common">Sorghum</name>
    <name type="synonym">Sorghum vulgare</name>
    <dbReference type="NCBI Taxonomy" id="4558"/>
    <lineage>
        <taxon>Eukaryota</taxon>
        <taxon>Viridiplantae</taxon>
        <taxon>Streptophyta</taxon>
        <taxon>Embryophyta</taxon>
        <taxon>Tracheophyta</taxon>
        <taxon>Spermatophyta</taxon>
        <taxon>Magnoliopsida</taxon>
        <taxon>Liliopsida</taxon>
        <taxon>Poales</taxon>
        <taxon>Poaceae</taxon>
        <taxon>PACMAD clade</taxon>
        <taxon>Panicoideae</taxon>
        <taxon>Andropogonodae</taxon>
        <taxon>Andropogoneae</taxon>
        <taxon>Sorghinae</taxon>
        <taxon>Sorghum</taxon>
    </lineage>
</organism>
<evidence type="ECO:0000256" key="13">
    <source>
        <dbReference type="SAM" id="Phobius"/>
    </source>
</evidence>
<evidence type="ECO:0000256" key="1">
    <source>
        <dbReference type="ARBA" id="ARBA00000900"/>
    </source>
</evidence>
<dbReference type="EC" id="2.3.2.27" evidence="3"/>
<gene>
    <name evidence="15" type="ORF">SORBI_3004G284100</name>
</gene>
<dbReference type="Gene3D" id="3.30.40.10">
    <property type="entry name" value="Zinc/RING finger domain, C3HC4 (zinc finger)"/>
    <property type="match status" value="1"/>
</dbReference>
<keyword evidence="8" id="KW-0833">Ubl conjugation pathway</keyword>
<keyword evidence="6" id="KW-0479">Metal-binding</keyword>
<evidence type="ECO:0000256" key="9">
    <source>
        <dbReference type="ARBA" id="ARBA00022833"/>
    </source>
</evidence>
<evidence type="ECO:0000256" key="7">
    <source>
        <dbReference type="ARBA" id="ARBA00022771"/>
    </source>
</evidence>
<feature type="domain" description="RING-type" evidence="14">
    <location>
        <begin position="91"/>
        <end position="132"/>
    </location>
</feature>
<evidence type="ECO:0000256" key="4">
    <source>
        <dbReference type="ARBA" id="ARBA00022679"/>
    </source>
</evidence>
<name>A0A194YS01_SORBI</name>
<accession>A0A194YS01</accession>
<keyword evidence="9" id="KW-0862">Zinc</keyword>
<dbReference type="GO" id="GO:0016020">
    <property type="term" value="C:membrane"/>
    <property type="evidence" value="ECO:0007669"/>
    <property type="project" value="UniProtKB-SubCell"/>
</dbReference>
<dbReference type="PROSITE" id="PS50089">
    <property type="entry name" value="ZF_RING_2"/>
    <property type="match status" value="1"/>
</dbReference>
<evidence type="ECO:0000313" key="15">
    <source>
        <dbReference type="EMBL" id="KXG31018.1"/>
    </source>
</evidence>
<dbReference type="EMBL" id="CM000763">
    <property type="protein sequence ID" value="KXG31018.1"/>
    <property type="molecule type" value="Genomic_DNA"/>
</dbReference>
<evidence type="ECO:0000256" key="3">
    <source>
        <dbReference type="ARBA" id="ARBA00012483"/>
    </source>
</evidence>
<evidence type="ECO:0000256" key="5">
    <source>
        <dbReference type="ARBA" id="ARBA00022692"/>
    </source>
</evidence>
<evidence type="ECO:0000313" key="16">
    <source>
        <dbReference type="Proteomes" id="UP000000768"/>
    </source>
</evidence>
<dbReference type="AlphaFoldDB" id="A0A194YS01"/>
<sequence length="147" mass="16642">MSSLLSCSIAKYLESANTMFSSIWLYIVFLVFYVFFVVFYVALACIIGIVVCCCLPCIIAILYVGASEDDIRQIPKYKFQKMEEPEKQLECCICISAYDDGAKLCELPCGHHFHCICINKWLRINVMCPLCQYNVPKNTSSSGSEEV</sequence>
<reference evidence="15 16" key="1">
    <citation type="journal article" date="2009" name="Nature">
        <title>The Sorghum bicolor genome and the diversification of grasses.</title>
        <authorList>
            <person name="Paterson A.H."/>
            <person name="Bowers J.E."/>
            <person name="Bruggmann R."/>
            <person name="Dubchak I."/>
            <person name="Grimwood J."/>
            <person name="Gundlach H."/>
            <person name="Haberer G."/>
            <person name="Hellsten U."/>
            <person name="Mitros T."/>
            <person name="Poliakov A."/>
            <person name="Schmutz J."/>
            <person name="Spannagl M."/>
            <person name="Tang H."/>
            <person name="Wang X."/>
            <person name="Wicker T."/>
            <person name="Bharti A.K."/>
            <person name="Chapman J."/>
            <person name="Feltus F.A."/>
            <person name="Gowik U."/>
            <person name="Grigoriev I.V."/>
            <person name="Lyons E."/>
            <person name="Maher C.A."/>
            <person name="Martis M."/>
            <person name="Narechania A."/>
            <person name="Otillar R.P."/>
            <person name="Penning B.W."/>
            <person name="Salamov A.A."/>
            <person name="Wang Y."/>
            <person name="Zhang L."/>
            <person name="Carpita N.C."/>
            <person name="Freeling M."/>
            <person name="Gingle A.R."/>
            <person name="Hash C.T."/>
            <person name="Keller B."/>
            <person name="Klein P."/>
            <person name="Kresovich S."/>
            <person name="McCann M.C."/>
            <person name="Ming R."/>
            <person name="Peterson D.G."/>
            <person name="Mehboob-ur-Rahman"/>
            <person name="Ware D."/>
            <person name="Westhoff P."/>
            <person name="Mayer K.F."/>
            <person name="Messing J."/>
            <person name="Rokhsar D.S."/>
        </authorList>
    </citation>
    <scope>NUCLEOTIDE SEQUENCE [LARGE SCALE GENOMIC DNA]</scope>
    <source>
        <strain evidence="16">cv. BTx623</strain>
    </source>
</reference>
<feature type="transmembrane region" description="Helical" evidence="13">
    <location>
        <begin position="21"/>
        <end position="40"/>
    </location>
</feature>
<proteinExistence type="predicted"/>
<comment type="catalytic activity">
    <reaction evidence="1">
        <text>S-ubiquitinyl-[E2 ubiquitin-conjugating enzyme]-L-cysteine + [acceptor protein]-L-lysine = [E2 ubiquitin-conjugating enzyme]-L-cysteine + N(6)-ubiquitinyl-[acceptor protein]-L-lysine.</text>
        <dbReference type="EC" id="2.3.2.27"/>
    </reaction>
</comment>
<comment type="subcellular location">
    <subcellularLocation>
        <location evidence="2">Membrane</location>
        <topology evidence="2">Multi-pass membrane protein</topology>
    </subcellularLocation>
</comment>
<evidence type="ECO:0000259" key="14">
    <source>
        <dbReference type="PROSITE" id="PS50089"/>
    </source>
</evidence>
<dbReference type="GO" id="GO:0061630">
    <property type="term" value="F:ubiquitin protein ligase activity"/>
    <property type="evidence" value="ECO:0007669"/>
    <property type="project" value="UniProtKB-EC"/>
</dbReference>
<evidence type="ECO:0000256" key="2">
    <source>
        <dbReference type="ARBA" id="ARBA00004141"/>
    </source>
</evidence>
<keyword evidence="4" id="KW-0808">Transferase</keyword>
<dbReference type="SMART" id="SM00184">
    <property type="entry name" value="RING"/>
    <property type="match status" value="1"/>
</dbReference>
<dbReference type="GO" id="GO:0008270">
    <property type="term" value="F:zinc ion binding"/>
    <property type="evidence" value="ECO:0007669"/>
    <property type="project" value="UniProtKB-KW"/>
</dbReference>
<feature type="transmembrane region" description="Helical" evidence="13">
    <location>
        <begin position="46"/>
        <end position="66"/>
    </location>
</feature>
<dbReference type="SUPFAM" id="SSF57850">
    <property type="entry name" value="RING/U-box"/>
    <property type="match status" value="1"/>
</dbReference>
<evidence type="ECO:0000256" key="11">
    <source>
        <dbReference type="ARBA" id="ARBA00023136"/>
    </source>
</evidence>
<keyword evidence="5 13" id="KW-0812">Transmembrane</keyword>
<dbReference type="PANTHER" id="PTHR45977">
    <property type="entry name" value="TARGET OF ERK KINASE MPK-1"/>
    <property type="match status" value="1"/>
</dbReference>
<dbReference type="Gramene" id="KXG31018">
    <property type="protein sequence ID" value="KXG31018"/>
    <property type="gene ID" value="SORBI_3004G284100"/>
</dbReference>